<accession>A0A2N5HV95</accession>
<dbReference type="AlphaFoldDB" id="A0A2N5HV95"/>
<evidence type="ECO:0000313" key="1">
    <source>
        <dbReference type="EMBL" id="PLS09448.1"/>
    </source>
</evidence>
<protein>
    <submittedName>
        <fullName evidence="1">Uncharacterized protein</fullName>
    </submittedName>
</protein>
<dbReference type="RefSeq" id="WP_101646032.1">
    <property type="nucleotide sequence ID" value="NZ_PGVE01000012.1"/>
</dbReference>
<evidence type="ECO:0000313" key="2">
    <source>
        <dbReference type="Proteomes" id="UP000234950"/>
    </source>
</evidence>
<sequence length="123" mass="14290">MVKAEGIIDFIYKPVQIQDYKKETTYRIKSIKNKFRDKFKIISISPPYESLDEIVVTVSCRFTIHLPNNPHCKIVDDYVGYVFPALAERLSTQRILSTKIKQLSSDNGKIKSTFNQLNNFDIK</sequence>
<proteinExistence type="predicted"/>
<dbReference type="OrthoDB" id="2904340at2"/>
<comment type="caution">
    <text evidence="1">The sequence shown here is derived from an EMBL/GenBank/DDBJ whole genome shotgun (WGS) entry which is preliminary data.</text>
</comment>
<reference evidence="1 2" key="1">
    <citation type="submission" date="2017-11" db="EMBL/GenBank/DDBJ databases">
        <title>Comparitive Functional Genomics of Dry Heat Resistant strains isolated from the Viking Spacecraft.</title>
        <authorList>
            <person name="Seuylemezian A."/>
            <person name="Cooper K."/>
            <person name="Vaishampayan P."/>
        </authorList>
    </citation>
    <scope>NUCLEOTIDE SEQUENCE [LARGE SCALE GENOMIC DNA]</scope>
    <source>
        <strain evidence="1 2">V32-6</strain>
    </source>
</reference>
<name>A0A2N5HV95_9BACI</name>
<gene>
    <name evidence="1" type="ORF">CVD27_00945</name>
</gene>
<dbReference type="EMBL" id="PGVE01000012">
    <property type="protein sequence ID" value="PLS09448.1"/>
    <property type="molecule type" value="Genomic_DNA"/>
</dbReference>
<dbReference type="Proteomes" id="UP000234950">
    <property type="component" value="Unassembled WGS sequence"/>
</dbReference>
<organism evidence="1 2">
    <name type="scientific">Neobacillus cucumis</name>
    <dbReference type="NCBI Taxonomy" id="1740721"/>
    <lineage>
        <taxon>Bacteria</taxon>
        <taxon>Bacillati</taxon>
        <taxon>Bacillota</taxon>
        <taxon>Bacilli</taxon>
        <taxon>Bacillales</taxon>
        <taxon>Bacillaceae</taxon>
        <taxon>Neobacillus</taxon>
    </lineage>
</organism>
<keyword evidence="2" id="KW-1185">Reference proteome</keyword>